<dbReference type="HOGENOM" id="CLU_113179_0_0_2"/>
<feature type="region of interest" description="Disordered" evidence="1">
    <location>
        <begin position="25"/>
        <end position="53"/>
    </location>
</feature>
<dbReference type="EMBL" id="CP009520">
    <property type="protein sequence ID" value="AKB42472.1"/>
    <property type="molecule type" value="Genomic_DNA"/>
</dbReference>
<dbReference type="AlphaFoldDB" id="A0A0E3Q2E2"/>
<keyword evidence="2" id="KW-0449">Lipoprotein</keyword>
<dbReference type="InterPro" id="IPR052721">
    <property type="entry name" value="ET_Amicyanin"/>
</dbReference>
<proteinExistence type="predicted"/>
<reference evidence="2 3" key="1">
    <citation type="submission" date="2014-07" db="EMBL/GenBank/DDBJ databases">
        <title>Methanogenic archaea and the global carbon cycle.</title>
        <authorList>
            <person name="Henriksen J.R."/>
            <person name="Luke J."/>
            <person name="Reinhart S."/>
            <person name="Benedict M.N."/>
            <person name="Youngblut N.D."/>
            <person name="Metcalf M.E."/>
            <person name="Whitaker R.J."/>
            <person name="Metcalf W.W."/>
        </authorList>
    </citation>
    <scope>NUCLEOTIDE SEQUENCE [LARGE SCALE GENOMIC DNA]</scope>
    <source>
        <strain evidence="2 3">Z-761</strain>
    </source>
</reference>
<dbReference type="Proteomes" id="UP000033096">
    <property type="component" value="Chromosome"/>
</dbReference>
<dbReference type="InterPro" id="IPR008972">
    <property type="entry name" value="Cupredoxin"/>
</dbReference>
<dbReference type="PATRIC" id="fig|1434123.4.peg.194"/>
<dbReference type="KEGG" id="mvc:MSVAZ_0203"/>
<dbReference type="PANTHER" id="PTHR36507:SF1">
    <property type="entry name" value="BLL1555 PROTEIN"/>
    <property type="match status" value="1"/>
</dbReference>
<evidence type="ECO:0000313" key="3">
    <source>
        <dbReference type="Proteomes" id="UP000033096"/>
    </source>
</evidence>
<dbReference type="Gene3D" id="2.60.40.420">
    <property type="entry name" value="Cupredoxins - blue copper proteins"/>
    <property type="match status" value="1"/>
</dbReference>
<evidence type="ECO:0000313" key="2">
    <source>
        <dbReference type="EMBL" id="AKB42472.1"/>
    </source>
</evidence>
<dbReference type="RefSeq" id="WP_048116943.1">
    <property type="nucleotide sequence ID" value="NZ_CP009520.1"/>
</dbReference>
<organism evidence="2 3">
    <name type="scientific">Methanosarcina vacuolata Z-761</name>
    <dbReference type="NCBI Taxonomy" id="1434123"/>
    <lineage>
        <taxon>Archaea</taxon>
        <taxon>Methanobacteriati</taxon>
        <taxon>Methanobacteriota</taxon>
        <taxon>Stenosarchaea group</taxon>
        <taxon>Methanomicrobia</taxon>
        <taxon>Methanosarcinales</taxon>
        <taxon>Methanosarcinaceae</taxon>
        <taxon>Methanosarcina</taxon>
    </lineage>
</organism>
<protein>
    <submittedName>
        <fullName evidence="2">Cell surface lipoprotein</fullName>
    </submittedName>
</protein>
<sequence>MKRNSLILLMGLIFLFASGCTESNESVPDDSNSSVPEAESALQSENNTTSKLGEDHIVRLEKYGVVRPSELELSKGDTVSWWSDKRQGNYVLVSEEKLFPDEKLSYRVPFTYTFNEIGTYHFIVKDLPGMNATIRVN</sequence>
<dbReference type="PANTHER" id="PTHR36507">
    <property type="entry name" value="BLL1555 PROTEIN"/>
    <property type="match status" value="1"/>
</dbReference>
<evidence type="ECO:0000256" key="1">
    <source>
        <dbReference type="SAM" id="MobiDB-lite"/>
    </source>
</evidence>
<dbReference type="PROSITE" id="PS51257">
    <property type="entry name" value="PROKAR_LIPOPROTEIN"/>
    <property type="match status" value="1"/>
</dbReference>
<dbReference type="GeneID" id="24808558"/>
<dbReference type="SUPFAM" id="SSF49503">
    <property type="entry name" value="Cupredoxins"/>
    <property type="match status" value="1"/>
</dbReference>
<feature type="compositionally biased region" description="Polar residues" evidence="1">
    <location>
        <begin position="25"/>
        <end position="51"/>
    </location>
</feature>
<name>A0A0E3Q2E2_9EURY</name>
<keyword evidence="3" id="KW-1185">Reference proteome</keyword>
<accession>A0A0E3Q2E2</accession>
<gene>
    <name evidence="2" type="ORF">MSVAZ_0203</name>
</gene>